<dbReference type="EMBL" id="CP014476">
    <property type="protein sequence ID" value="AMK78773.1"/>
    <property type="molecule type" value="Genomic_DNA"/>
</dbReference>
<dbReference type="InterPro" id="IPR013078">
    <property type="entry name" value="His_Pase_superF_clade-1"/>
</dbReference>
<accession>A0A140E5U9</accession>
<organism evidence="1 2">
    <name type="scientific">Methylomonas denitrificans</name>
    <dbReference type="NCBI Taxonomy" id="1538553"/>
    <lineage>
        <taxon>Bacteria</taxon>
        <taxon>Pseudomonadati</taxon>
        <taxon>Pseudomonadota</taxon>
        <taxon>Gammaproteobacteria</taxon>
        <taxon>Methylococcales</taxon>
        <taxon>Methylococcaceae</taxon>
        <taxon>Methylomonas</taxon>
    </lineage>
</organism>
<reference evidence="1 2" key="1">
    <citation type="journal article" date="2015" name="Environ. Microbiol.">
        <title>Methane oxidation coupled to nitrate reduction under hypoxia by the Gammaproteobacterium Methylomonas denitrificans, sp. nov. type strain FJG1.</title>
        <authorList>
            <person name="Kits K.D."/>
            <person name="Klotz M.G."/>
            <person name="Stein L.Y."/>
        </authorList>
    </citation>
    <scope>NUCLEOTIDE SEQUENCE [LARGE SCALE GENOMIC DNA]</scope>
    <source>
        <strain evidence="1 2">FJG1</strain>
    </source>
</reference>
<evidence type="ECO:0008006" key="3">
    <source>
        <dbReference type="Google" id="ProtNLM"/>
    </source>
</evidence>
<dbReference type="Pfam" id="PF00300">
    <property type="entry name" value="His_Phos_1"/>
    <property type="match status" value="1"/>
</dbReference>
<dbReference type="OrthoDB" id="9156506at2"/>
<dbReference type="STRING" id="1538553.JT25_020150"/>
<dbReference type="RefSeq" id="WP_036273944.1">
    <property type="nucleotide sequence ID" value="NZ_CP014476.1"/>
</dbReference>
<gene>
    <name evidence="1" type="ORF">JT25_020150</name>
</gene>
<proteinExistence type="predicted"/>
<evidence type="ECO:0000313" key="2">
    <source>
        <dbReference type="Proteomes" id="UP000030512"/>
    </source>
</evidence>
<name>A0A140E5U9_9GAMM</name>
<protein>
    <recommendedName>
        <fullName evidence="3">Phosphoglycerate mutase</fullName>
    </recommendedName>
</protein>
<dbReference type="InterPro" id="IPR029033">
    <property type="entry name" value="His_PPase_superfam"/>
</dbReference>
<keyword evidence="2" id="KW-1185">Reference proteome</keyword>
<dbReference type="SUPFAM" id="SSF53254">
    <property type="entry name" value="Phosphoglycerate mutase-like"/>
    <property type="match status" value="1"/>
</dbReference>
<evidence type="ECO:0000313" key="1">
    <source>
        <dbReference type="EMBL" id="AMK78773.1"/>
    </source>
</evidence>
<dbReference type="AlphaFoldDB" id="A0A140E5U9"/>
<dbReference type="Proteomes" id="UP000030512">
    <property type="component" value="Chromosome"/>
</dbReference>
<dbReference type="Gene3D" id="3.40.50.1240">
    <property type="entry name" value="Phosphoglycerate mutase-like"/>
    <property type="match status" value="1"/>
</dbReference>
<sequence length="191" mass="20980">MEITLIRHGKPTFELKGKAKARDVGEIISRYDLSGIADEPPENAKQLASACHVAVCSDFTRSLESAKALGFSDILLSDPVFREIATPHFKQGSLTMSVDAWGVLLRCMSVVGFSRNGESFAMAKKRAQVAASTLIDMAYEHKSVLLVGHGFVNYFIAQELLARNWIGPTKPGGGYWEYGVYHYRATLHAKG</sequence>
<dbReference type="KEGG" id="mdn:JT25_020150"/>